<dbReference type="EMBL" id="CP049055">
    <property type="protein sequence ID" value="QII12788.1"/>
    <property type="molecule type" value="Genomic_DNA"/>
</dbReference>
<organism evidence="1 2">
    <name type="scientific">Kuenenia stuttgartiensis</name>
    <dbReference type="NCBI Taxonomy" id="174633"/>
    <lineage>
        <taxon>Bacteria</taxon>
        <taxon>Pseudomonadati</taxon>
        <taxon>Planctomycetota</taxon>
        <taxon>Candidatus Brocadiia</taxon>
        <taxon>Candidatus Brocadiales</taxon>
        <taxon>Candidatus Brocadiaceae</taxon>
        <taxon>Candidatus Kuenenia</taxon>
    </lineage>
</organism>
<proteinExistence type="predicted"/>
<dbReference type="Proteomes" id="UP000501926">
    <property type="component" value="Chromosome"/>
</dbReference>
<name>A0A6G7GT79_KUEST</name>
<protein>
    <submittedName>
        <fullName evidence="1">Uncharacterized protein</fullName>
    </submittedName>
</protein>
<evidence type="ECO:0000313" key="2">
    <source>
        <dbReference type="Proteomes" id="UP000501926"/>
    </source>
</evidence>
<sequence>MDSSYPNALENSARQITLQSKLVGVIYGQVLKYRYYNTIWL</sequence>
<accession>A0A6G7GT79</accession>
<gene>
    <name evidence="1" type="ORF">KsCSTR_34090</name>
</gene>
<dbReference type="AlphaFoldDB" id="A0A6G7GT79"/>
<reference evidence="1 2" key="1">
    <citation type="submission" date="2020-02" db="EMBL/GenBank/DDBJ databases">
        <title>Newly sequenced genome of strain CSTR1 showed variability in Candidatus Kuenenia stuttgartiensis genomes.</title>
        <authorList>
            <person name="Ding C."/>
            <person name="Adrian L."/>
        </authorList>
    </citation>
    <scope>NUCLEOTIDE SEQUENCE [LARGE SCALE GENOMIC DNA]</scope>
    <source>
        <strain evidence="1 2">CSTR1</strain>
    </source>
</reference>
<evidence type="ECO:0000313" key="1">
    <source>
        <dbReference type="EMBL" id="QII12788.1"/>
    </source>
</evidence>